<keyword evidence="6" id="KW-1185">Reference proteome</keyword>
<dbReference type="Pfam" id="PF20696">
    <property type="entry name" value="UbiD_C"/>
    <property type="match status" value="2"/>
</dbReference>
<dbReference type="GO" id="GO:0008694">
    <property type="term" value="F:4-hydroxy-3-polyprenylbenzoate decarboxylase activity"/>
    <property type="evidence" value="ECO:0007669"/>
    <property type="project" value="TreeGrafter"/>
</dbReference>
<accession>A0A1I7NL37</accession>
<protein>
    <submittedName>
        <fullName evidence="5">4-hydroxy-3-polyprenylbenzoate decarboxylase</fullName>
    </submittedName>
</protein>
<feature type="domain" description="3-octaprenyl-4-hydroxybenzoate carboxy-lyase-like N-terminal" evidence="3">
    <location>
        <begin position="11"/>
        <end position="87"/>
    </location>
</feature>
<dbReference type="InterPro" id="IPR022390">
    <property type="entry name" value="HBDC"/>
</dbReference>
<organism evidence="5 6">
    <name type="scientific">Thermoflavifilum thermophilum</name>
    <dbReference type="NCBI Taxonomy" id="1393122"/>
    <lineage>
        <taxon>Bacteria</taxon>
        <taxon>Pseudomonadati</taxon>
        <taxon>Bacteroidota</taxon>
        <taxon>Chitinophagia</taxon>
        <taxon>Chitinophagales</taxon>
        <taxon>Chitinophagaceae</taxon>
        <taxon>Thermoflavifilum</taxon>
    </lineage>
</organism>
<dbReference type="InterPro" id="IPR049381">
    <property type="entry name" value="UbiD-like_C"/>
</dbReference>
<evidence type="ECO:0000259" key="4">
    <source>
        <dbReference type="Pfam" id="PF20696"/>
    </source>
</evidence>
<dbReference type="GO" id="GO:0006744">
    <property type="term" value="P:ubiquinone biosynthetic process"/>
    <property type="evidence" value="ECO:0007669"/>
    <property type="project" value="TreeGrafter"/>
</dbReference>
<dbReference type="AlphaFoldDB" id="A0A1I7NL37"/>
<dbReference type="PANTHER" id="PTHR30108">
    <property type="entry name" value="3-OCTAPRENYL-4-HYDROXYBENZOATE CARBOXY-LYASE-RELATED"/>
    <property type="match status" value="1"/>
</dbReference>
<evidence type="ECO:0000259" key="3">
    <source>
        <dbReference type="Pfam" id="PF20695"/>
    </source>
</evidence>
<evidence type="ECO:0000256" key="1">
    <source>
        <dbReference type="ARBA" id="ARBA00010021"/>
    </source>
</evidence>
<dbReference type="RefSeq" id="WP_245759971.1">
    <property type="nucleotide sequence ID" value="NZ_FPCJ01000001.1"/>
</dbReference>
<dbReference type="STRING" id="1393122.SAMN05660895_2225"/>
<reference evidence="6" key="1">
    <citation type="submission" date="2016-10" db="EMBL/GenBank/DDBJ databases">
        <authorList>
            <person name="Varghese N."/>
            <person name="Submissions S."/>
        </authorList>
    </citation>
    <scope>NUCLEOTIDE SEQUENCE [LARGE SCALE GENOMIC DNA]</scope>
    <source>
        <strain evidence="6">DSM 14807</strain>
    </source>
</reference>
<dbReference type="Pfam" id="PF20695">
    <property type="entry name" value="UbiD_N"/>
    <property type="match status" value="1"/>
</dbReference>
<sequence length="632" mass="71651">MMAYRSLRAFVERLEQARELVRIRTYVNPRLEIAEITDRMCKSPGGGKALLFENTGYDFPVLINAMGSYRRMCMALGVDNLDDIGREMESLFKELALPKGSLIEKLTLLPTLGKLASWMPVSRKGRGACQEVVMEEPDLHRLPILTCWPKDGGPFITLPIIHTKDPDTGIRNVGMYRMQVFTKDMTGMHWHKHKVSARHYQAYKAKGLKMPVAVALGGDPVYTYAATAPLPDNVDEYMLAGFIRKKRVELVKCLTQDIEVPADVDIVIEGYVDPAEDPIWEGPFGDHTGYYSLPDWYPRFHVTCITHRKNAIYPATIVGIPPQEDAWIGKATERIFIVPIKMTLLPEVEDMDMPIEGVFHNLTIVKIRKQFPGHAQKVMNAMWGAGQMMFNKMLIIVDEEVDIHDYETLARHAFAHIRPERDIYFSQGPMDVLDHACSKPGIGGKMCIDATRKWEEEIDIETHETCQPDALPELHQLQQRFPEIRDVNVSLLHRQIPCVLIAIRKNRKGHIAELHAACAQIFAQAGVKMILYAEHTVDVQDLAVALWRISNNLDPRRDHYMAAGIIGLDGTIKTREFDGFQRDWPNIIVSDLQTIQAVDAKWESLGIGPFIPSPSLRFRDQLYGEEAVAHPS</sequence>
<evidence type="ECO:0000259" key="2">
    <source>
        <dbReference type="Pfam" id="PF01977"/>
    </source>
</evidence>
<dbReference type="Proteomes" id="UP000199537">
    <property type="component" value="Unassembled WGS sequence"/>
</dbReference>
<feature type="domain" description="3-octaprenyl-4-hydroxybenzoate carboxy-lyase-like C-terminal" evidence="4">
    <location>
        <begin position="474"/>
        <end position="564"/>
    </location>
</feature>
<dbReference type="InterPro" id="IPR049383">
    <property type="entry name" value="UbiD-like_N"/>
</dbReference>
<dbReference type="GO" id="GO:0005829">
    <property type="term" value="C:cytosol"/>
    <property type="evidence" value="ECO:0007669"/>
    <property type="project" value="TreeGrafter"/>
</dbReference>
<dbReference type="SUPFAM" id="SSF143968">
    <property type="entry name" value="UbiD C-terminal domain-like"/>
    <property type="match status" value="2"/>
</dbReference>
<evidence type="ECO:0000313" key="5">
    <source>
        <dbReference type="EMBL" id="SFV35411.1"/>
    </source>
</evidence>
<dbReference type="NCBIfam" id="TIGR00148">
    <property type="entry name" value="UbiD family decarboxylase"/>
    <property type="match status" value="1"/>
</dbReference>
<dbReference type="EMBL" id="FPCJ01000001">
    <property type="protein sequence ID" value="SFV35411.1"/>
    <property type="molecule type" value="Genomic_DNA"/>
</dbReference>
<dbReference type="InterPro" id="IPR002830">
    <property type="entry name" value="UbiD"/>
</dbReference>
<dbReference type="InterPro" id="IPR048304">
    <property type="entry name" value="UbiD_Rift_dom"/>
</dbReference>
<evidence type="ECO:0000313" key="6">
    <source>
        <dbReference type="Proteomes" id="UP000199537"/>
    </source>
</evidence>
<proteinExistence type="inferred from homology"/>
<name>A0A1I7NL37_9BACT</name>
<dbReference type="Gene3D" id="3.40.1670.10">
    <property type="entry name" value="UbiD C-terminal domain-like"/>
    <property type="match status" value="2"/>
</dbReference>
<comment type="similarity">
    <text evidence="1">Belongs to the UbiD family.</text>
</comment>
<gene>
    <name evidence="5" type="ORF">SAMN05660895_2225</name>
</gene>
<dbReference type="NCBIfam" id="TIGR03701">
    <property type="entry name" value="mena_SCO4490"/>
    <property type="match status" value="1"/>
</dbReference>
<feature type="domain" description="3-octaprenyl-4-hydroxybenzoate carboxy-lyase-like Rift-related" evidence="2">
    <location>
        <begin position="124"/>
        <end position="321"/>
    </location>
</feature>
<dbReference type="Pfam" id="PF01977">
    <property type="entry name" value="UbiD"/>
    <property type="match status" value="1"/>
</dbReference>
<dbReference type="SUPFAM" id="SSF50475">
    <property type="entry name" value="FMN-binding split barrel"/>
    <property type="match status" value="1"/>
</dbReference>
<dbReference type="PANTHER" id="PTHR30108:SF17">
    <property type="entry name" value="FERULIC ACID DECARBOXYLASE 1"/>
    <property type="match status" value="1"/>
</dbReference>
<feature type="domain" description="3-octaprenyl-4-hydroxybenzoate carboxy-lyase-like C-terminal" evidence="4">
    <location>
        <begin position="327"/>
        <end position="450"/>
    </location>
</feature>